<evidence type="ECO:0000313" key="1">
    <source>
        <dbReference type="EMBL" id="NGP89598.1"/>
    </source>
</evidence>
<evidence type="ECO:0000313" key="2">
    <source>
        <dbReference type="Proteomes" id="UP000479132"/>
    </source>
</evidence>
<dbReference type="AlphaFoldDB" id="A0A6M1T0H4"/>
<dbReference type="EMBL" id="JAALLS010000022">
    <property type="protein sequence ID" value="NGP89598.1"/>
    <property type="molecule type" value="Genomic_DNA"/>
</dbReference>
<reference evidence="1 2" key="1">
    <citation type="submission" date="2020-02" db="EMBL/GenBank/DDBJ databases">
        <title>Aliifodinibius halophilus 2W32, complete genome.</title>
        <authorList>
            <person name="Li Y."/>
            <person name="Wu S."/>
        </authorList>
    </citation>
    <scope>NUCLEOTIDE SEQUENCE [LARGE SCALE GENOMIC DNA]</scope>
    <source>
        <strain evidence="1 2">2W32</strain>
    </source>
</reference>
<sequence>MSKSKPPYHEELLHWIWEQKHVARHQLSTTDGKEVIIHHPGQLNRSDGPDFTNAEITIGNLRWFGDVEIHWTPPDWHAHGHHQDPNYEQVILHVVFQDCGKRIRRSNGSVIPAFCLSSHLEKPLQAFLEQYRQQPKLPCSGQYSFISEEAFKQQLEQAHKEYFEQKVDDLLEYYDPTLAPSAAWQKMLSIALFDGLGISHNRRPMRRLGKQLFPQVKDCNSPHQLKEKAVQLSGLESQTRATPSFTWKHRGVRPGNHPRARIQQGAECLWFIVNQPFQTWLRCNPKSFWAQMRNSITTTPSLGRERSDILFGTVFLPALYSLGNLFFCKRLKTQSWELWKTHKVTLPSSLLGLLEQTALPPSLYAHRLGTIHQLRSYCKPKKCQNCNVFKNVISS</sequence>
<gene>
    <name evidence="1" type="ORF">G3569_14660</name>
</gene>
<organism evidence="1 2">
    <name type="scientific">Fodinibius halophilus</name>
    <dbReference type="NCBI Taxonomy" id="1736908"/>
    <lineage>
        <taxon>Bacteria</taxon>
        <taxon>Pseudomonadati</taxon>
        <taxon>Balneolota</taxon>
        <taxon>Balneolia</taxon>
        <taxon>Balneolales</taxon>
        <taxon>Balneolaceae</taxon>
        <taxon>Fodinibius</taxon>
    </lineage>
</organism>
<dbReference type="RefSeq" id="WP_165270518.1">
    <property type="nucleotide sequence ID" value="NZ_JAALLS010000022.1"/>
</dbReference>
<name>A0A6M1T0H4_9BACT</name>
<dbReference type="Proteomes" id="UP000479132">
    <property type="component" value="Unassembled WGS sequence"/>
</dbReference>
<comment type="caution">
    <text evidence="1">The sequence shown here is derived from an EMBL/GenBank/DDBJ whole genome shotgun (WGS) entry which is preliminary data.</text>
</comment>
<accession>A0A6M1T0H4</accession>
<proteinExistence type="predicted"/>
<dbReference type="Pfam" id="PF11013">
    <property type="entry name" value="DUF2851"/>
    <property type="match status" value="1"/>
</dbReference>
<protein>
    <submittedName>
        <fullName evidence="1">DUF2851 family protein</fullName>
    </submittedName>
</protein>
<keyword evidence="2" id="KW-1185">Reference proteome</keyword>
<dbReference type="InterPro" id="IPR021272">
    <property type="entry name" value="DUF2851"/>
</dbReference>